<dbReference type="EMBL" id="LR026982">
    <property type="protein sequence ID" value="VCU06555.1"/>
    <property type="molecule type" value="Genomic_DNA"/>
</dbReference>
<dbReference type="Proteomes" id="UP000289200">
    <property type="component" value="Unassembled WGS sequence"/>
</dbReference>
<gene>
    <name evidence="2" type="ORF">RHODGE_RHODGE_00477</name>
    <name evidence="1" type="ORF">RHODPL_RHODPL_00003</name>
</gene>
<evidence type="ECO:0000313" key="1">
    <source>
        <dbReference type="EMBL" id="VCU06555.1"/>
    </source>
</evidence>
<keyword evidence="1" id="KW-0614">Plasmid</keyword>
<proteinExistence type="predicted"/>
<protein>
    <submittedName>
        <fullName evidence="2">Uncharacterized protein</fullName>
    </submittedName>
</protein>
<accession>A0A3S4B2E5</accession>
<dbReference type="EMBL" id="UWOC01000026">
    <property type="protein sequence ID" value="VCU07378.1"/>
    <property type="molecule type" value="Genomic_DNA"/>
</dbReference>
<organism evidence="2 3">
    <name type="scientific">Rhodoplanes serenus</name>
    <dbReference type="NCBI Taxonomy" id="200615"/>
    <lineage>
        <taxon>Bacteria</taxon>
        <taxon>Pseudomonadati</taxon>
        <taxon>Pseudomonadota</taxon>
        <taxon>Alphaproteobacteria</taxon>
        <taxon>Hyphomicrobiales</taxon>
        <taxon>Nitrobacteraceae</taxon>
        <taxon>Rhodoplanes</taxon>
    </lineage>
</organism>
<name>A0A3S4B2E5_9BRAD</name>
<dbReference type="RefSeq" id="WP_280176741.1">
    <property type="nucleotide sequence ID" value="NZ_LR026982.1"/>
</dbReference>
<geneLocation type="plasmid" evidence="1">
    <name>1</name>
</geneLocation>
<reference evidence="2" key="1">
    <citation type="submission" date="2018-10" db="EMBL/GenBank/DDBJ databases">
        <authorList>
            <person name="Peiro R."/>
            <person name="Begona"/>
            <person name="Cbmso G."/>
            <person name="Lopez M."/>
            <person name="Gonzalez S."/>
            <person name="Sacristan E."/>
            <person name="Castillo E."/>
        </authorList>
    </citation>
    <scope>NUCLEOTIDE SEQUENCE</scope>
    <source>
        <strain evidence="2">Rhod_genome</strain>
        <strain evidence="1">Rhod_plasmid</strain>
        <plasmid evidence="1">1</plasmid>
    </source>
</reference>
<keyword evidence="3" id="KW-1185">Reference proteome</keyword>
<evidence type="ECO:0000313" key="2">
    <source>
        <dbReference type="EMBL" id="VCU07378.1"/>
    </source>
</evidence>
<sequence length="42" mass="4572">MTTAHPLAWLDDSPIATAAARDLRVDELNAARDEAVRHMRGG</sequence>
<dbReference type="AlphaFoldDB" id="A0A3S4B2E5"/>
<reference evidence="3" key="2">
    <citation type="submission" date="2018-10" db="EMBL/GenBank/DDBJ databases">
        <authorList>
            <person name="Peiro R."/>
            <person name="Begona"/>
            <person name="Cbmso G."/>
            <person name="Lopez M."/>
            <person name="Gonzalez S."/>
            <person name="Sacristan E."/>
            <person name="Castillo E."/>
        </authorList>
    </citation>
    <scope>NUCLEOTIDE SEQUENCE [LARGE SCALE GENOMIC DNA]</scope>
</reference>
<evidence type="ECO:0000313" key="3">
    <source>
        <dbReference type="Proteomes" id="UP000289200"/>
    </source>
</evidence>